<evidence type="ECO:0000313" key="2">
    <source>
        <dbReference type="WBParaSite" id="L893_g12451.t1"/>
    </source>
</evidence>
<keyword evidence="1" id="KW-1185">Reference proteome</keyword>
<dbReference type="Proteomes" id="UP000095287">
    <property type="component" value="Unplaced"/>
</dbReference>
<reference evidence="2" key="1">
    <citation type="submission" date="2016-11" db="UniProtKB">
        <authorList>
            <consortium name="WormBaseParasite"/>
        </authorList>
    </citation>
    <scope>IDENTIFICATION</scope>
</reference>
<dbReference type="AlphaFoldDB" id="A0A1I7Y3U1"/>
<name>A0A1I7Y3U1_9BILA</name>
<evidence type="ECO:0000313" key="1">
    <source>
        <dbReference type="Proteomes" id="UP000095287"/>
    </source>
</evidence>
<dbReference type="WBParaSite" id="L893_g12451.t1">
    <property type="protein sequence ID" value="L893_g12451.t1"/>
    <property type="gene ID" value="L893_g12451"/>
</dbReference>
<protein>
    <submittedName>
        <fullName evidence="2">Uncharacterized protein</fullName>
    </submittedName>
</protein>
<organism evidence="1 2">
    <name type="scientific">Steinernema glaseri</name>
    <dbReference type="NCBI Taxonomy" id="37863"/>
    <lineage>
        <taxon>Eukaryota</taxon>
        <taxon>Metazoa</taxon>
        <taxon>Ecdysozoa</taxon>
        <taxon>Nematoda</taxon>
        <taxon>Chromadorea</taxon>
        <taxon>Rhabditida</taxon>
        <taxon>Tylenchina</taxon>
        <taxon>Panagrolaimomorpha</taxon>
        <taxon>Strongyloidoidea</taxon>
        <taxon>Steinernematidae</taxon>
        <taxon>Steinernema</taxon>
    </lineage>
</organism>
<accession>A0A1I7Y3U1</accession>
<sequence>MESNKLNPIFNLTIHLPTNVWALFTHHRAEAQHVTDEKTCGKRSEMDVLEFALNRLPTEIEKCRPREQRKERRSETDRSTFPTSCDARPFVVKVARRVKGEERGCTSITRRLRKPLVPGTTFERSISWDESAIWSQADQRTQSGGRRAVDRITKDFKVDMNSPSWTYLLDIFSVMLSRKEWKTSLFEHKVP</sequence>
<proteinExistence type="predicted"/>